<organism evidence="3 4">
    <name type="scientific">Mycolicibacterium sediminis</name>
    <dbReference type="NCBI Taxonomy" id="1286180"/>
    <lineage>
        <taxon>Bacteria</taxon>
        <taxon>Bacillati</taxon>
        <taxon>Actinomycetota</taxon>
        <taxon>Actinomycetes</taxon>
        <taxon>Mycobacteriales</taxon>
        <taxon>Mycobacteriaceae</taxon>
        <taxon>Mycolicibacterium</taxon>
    </lineage>
</organism>
<dbReference type="EMBL" id="AP022588">
    <property type="protein sequence ID" value="BBY28775.1"/>
    <property type="molecule type" value="Genomic_DNA"/>
</dbReference>
<gene>
    <name evidence="3" type="ORF">MSEDJ_28710</name>
</gene>
<dbReference type="Gene3D" id="3.40.50.720">
    <property type="entry name" value="NAD(P)-binding Rossmann-like Domain"/>
    <property type="match status" value="1"/>
</dbReference>
<protein>
    <submittedName>
        <fullName evidence="3">3-hydroxyisobutyrate dehydrogenase</fullName>
    </submittedName>
</protein>
<evidence type="ECO:0000313" key="3">
    <source>
        <dbReference type="EMBL" id="BBY28775.1"/>
    </source>
</evidence>
<sequence>MKIGIIGVGHIGTTLSQKLAAAGHDVKVANSRGPETIGAEVLETGARAVPATEAVTDVDVVILSVPLNRVPDIAPIVGEASPTTVVIDTSNYYPTRDSQIRAIEDGQVESLWVAERLGRPVVKAWNAIGSGSLANKGMPAGRPGRIAIPVAADDPRSRAVGIALVEDTGFDGVDAGTLDQSWRQQPGAPAYCTDLTSAEVPAALAAADAARSPKRRDIAMAAIAERFGADGTNPDEDYGVRLSRVLYT</sequence>
<accession>A0A7I7QR64</accession>
<dbReference type="Proteomes" id="UP000467193">
    <property type="component" value="Chromosome"/>
</dbReference>
<proteinExistence type="predicted"/>
<keyword evidence="4" id="KW-1185">Reference proteome</keyword>
<evidence type="ECO:0000313" key="4">
    <source>
        <dbReference type="Proteomes" id="UP000467193"/>
    </source>
</evidence>
<dbReference type="InterPro" id="IPR051267">
    <property type="entry name" value="STEAP_metalloreductase"/>
</dbReference>
<dbReference type="PANTHER" id="PTHR14239">
    <property type="entry name" value="DUDULIN-RELATED"/>
    <property type="match status" value="1"/>
</dbReference>
<dbReference type="SUPFAM" id="SSF51735">
    <property type="entry name" value="NAD(P)-binding Rossmann-fold domains"/>
    <property type="match status" value="1"/>
</dbReference>
<dbReference type="GO" id="GO:0016491">
    <property type="term" value="F:oxidoreductase activity"/>
    <property type="evidence" value="ECO:0007669"/>
    <property type="project" value="UniProtKB-KW"/>
</dbReference>
<evidence type="ECO:0000259" key="2">
    <source>
        <dbReference type="Pfam" id="PF03807"/>
    </source>
</evidence>
<keyword evidence="1" id="KW-0560">Oxidoreductase</keyword>
<dbReference type="InterPro" id="IPR028939">
    <property type="entry name" value="P5C_Rdtase_cat_N"/>
</dbReference>
<reference evidence="3 4" key="1">
    <citation type="journal article" date="2019" name="Emerg. Microbes Infect.">
        <title>Comprehensive subspecies identification of 175 nontuberculous mycobacteria species based on 7547 genomic profiles.</title>
        <authorList>
            <person name="Matsumoto Y."/>
            <person name="Kinjo T."/>
            <person name="Motooka D."/>
            <person name="Nabeya D."/>
            <person name="Jung N."/>
            <person name="Uechi K."/>
            <person name="Horii T."/>
            <person name="Iida T."/>
            <person name="Fujita J."/>
            <person name="Nakamura S."/>
        </authorList>
    </citation>
    <scope>NUCLEOTIDE SEQUENCE [LARGE SCALE GENOMIC DNA]</scope>
    <source>
        <strain evidence="3 4">JCM 17899</strain>
    </source>
</reference>
<dbReference type="AlphaFoldDB" id="A0A7I7QR64"/>
<dbReference type="KEGG" id="msei:MSEDJ_28710"/>
<feature type="domain" description="Pyrroline-5-carboxylate reductase catalytic N-terminal" evidence="2">
    <location>
        <begin position="2"/>
        <end position="92"/>
    </location>
</feature>
<name>A0A7I7QR64_9MYCO</name>
<dbReference type="Pfam" id="PF03807">
    <property type="entry name" value="F420_oxidored"/>
    <property type="match status" value="1"/>
</dbReference>
<dbReference type="RefSeq" id="WP_163797635.1">
    <property type="nucleotide sequence ID" value="NZ_AP022588.1"/>
</dbReference>
<evidence type="ECO:0000256" key="1">
    <source>
        <dbReference type="ARBA" id="ARBA00023002"/>
    </source>
</evidence>
<dbReference type="InterPro" id="IPR036291">
    <property type="entry name" value="NAD(P)-bd_dom_sf"/>
</dbReference>